<comment type="caution">
    <text evidence="1">The sequence shown here is derived from an EMBL/GenBank/DDBJ whole genome shotgun (WGS) entry which is preliminary data.</text>
</comment>
<dbReference type="Proteomes" id="UP000249390">
    <property type="component" value="Unassembled WGS sequence"/>
</dbReference>
<evidence type="ECO:0000313" key="1">
    <source>
        <dbReference type="EMBL" id="RAL41431.1"/>
    </source>
</evidence>
<accession>A0A328DAU5</accession>
<sequence>MKRHKGIGSVKHAHVFQERWQITFRPRDRSSRDFAGLIFGPGLSFSQLGYRKDDPKPEQPLESIIYMSKSCKGLAMELVKCLTASKIRIGHTENAQRRRVHVFPVDMRARIRGNKGY</sequence>
<reference evidence="1 2" key="1">
    <citation type="submission" date="2018-06" db="EMBL/GenBank/DDBJ databases">
        <title>The Genome of Cuscuta australis (Dodder) Provides Insight into the Evolution of Plant Parasitism.</title>
        <authorList>
            <person name="Liu H."/>
        </authorList>
    </citation>
    <scope>NUCLEOTIDE SEQUENCE [LARGE SCALE GENOMIC DNA]</scope>
    <source>
        <strain evidence="2">cv. Yunnan</strain>
        <tissue evidence="1">Vines</tissue>
    </source>
</reference>
<organism evidence="1 2">
    <name type="scientific">Cuscuta australis</name>
    <dbReference type="NCBI Taxonomy" id="267555"/>
    <lineage>
        <taxon>Eukaryota</taxon>
        <taxon>Viridiplantae</taxon>
        <taxon>Streptophyta</taxon>
        <taxon>Embryophyta</taxon>
        <taxon>Tracheophyta</taxon>
        <taxon>Spermatophyta</taxon>
        <taxon>Magnoliopsida</taxon>
        <taxon>eudicotyledons</taxon>
        <taxon>Gunneridae</taxon>
        <taxon>Pentapetalae</taxon>
        <taxon>asterids</taxon>
        <taxon>lamiids</taxon>
        <taxon>Solanales</taxon>
        <taxon>Convolvulaceae</taxon>
        <taxon>Cuscuteae</taxon>
        <taxon>Cuscuta</taxon>
        <taxon>Cuscuta subgen. Grammica</taxon>
        <taxon>Cuscuta sect. Cleistogrammica</taxon>
    </lineage>
</organism>
<dbReference type="AlphaFoldDB" id="A0A328DAU5"/>
<protein>
    <submittedName>
        <fullName evidence="1">Uncharacterized protein</fullName>
    </submittedName>
</protein>
<keyword evidence="2" id="KW-1185">Reference proteome</keyword>
<gene>
    <name evidence="1" type="ORF">DM860_010225</name>
</gene>
<evidence type="ECO:0000313" key="2">
    <source>
        <dbReference type="Proteomes" id="UP000249390"/>
    </source>
</evidence>
<dbReference type="EMBL" id="NQVE01000188">
    <property type="protein sequence ID" value="RAL41431.1"/>
    <property type="molecule type" value="Genomic_DNA"/>
</dbReference>
<proteinExistence type="predicted"/>
<name>A0A328DAU5_9ASTE</name>